<dbReference type="RefSeq" id="WP_126987575.1">
    <property type="nucleotide sequence ID" value="NZ_ML133856.1"/>
</dbReference>
<dbReference type="AlphaFoldDB" id="A0A3R8QTH8"/>
<protein>
    <submittedName>
        <fullName evidence="1">Uncharacterized protein</fullName>
    </submittedName>
</protein>
<dbReference type="GeneID" id="78121542"/>
<dbReference type="InterPro" id="IPR057369">
    <property type="entry name" value="VG15"/>
</dbReference>
<reference evidence="1 2" key="1">
    <citation type="submission" date="2018-07" db="EMBL/GenBank/DDBJ databases">
        <title>Brachybacteriurn paraconglorneratum KCTC 9916.</title>
        <authorList>
            <person name="Li Y."/>
        </authorList>
    </citation>
    <scope>NUCLEOTIDE SEQUENCE [LARGE SCALE GENOMIC DNA]</scope>
    <source>
        <strain evidence="1 2">KCTC 9916</strain>
    </source>
</reference>
<evidence type="ECO:0000313" key="1">
    <source>
        <dbReference type="EMBL" id="RRR18259.1"/>
    </source>
</evidence>
<dbReference type="Proteomes" id="UP000274327">
    <property type="component" value="Unassembled WGS sequence"/>
</dbReference>
<proteinExistence type="predicted"/>
<comment type="caution">
    <text evidence="1">The sequence shown here is derived from an EMBL/GenBank/DDBJ whole genome shotgun (WGS) entry which is preliminary data.</text>
</comment>
<gene>
    <name evidence="1" type="ORF">DS079_10965</name>
</gene>
<sequence>MPAEQHVPGPATGHYRRMQDLQLRAVRRGRRAWVQIDPAHLSASWREQLPLLTAGITEVQGEATTAAAGYTAETLAARGEYEFPRAFADPAAFTGVLDDGGDLTAAMYMPVITTKQALAGGLTMRQALAAGRDRLDRIVAGAVRDSSRAVASVDVTARDSIGYTRMLNPPSCSRCVVLAGRFYRWNRGFDRHPNCDCIHVAAKNTTAMLDEGLVADPYEYFQSLSPEEQTKYFGRSEARAIRDGADLYQVVNARRGMTRVGARPGRRARLTYEGTSRYGNFGRRGAARARLTVDEIYRTAGTRTRALRMLEEEGYILPGGQEPGGSIAGPFRLPKNASQATKEAWLTGLRDPTSMATMTEAEKRRYRADRDWQMVRAGMNPYQAGAAQRWRYLTEGRGTPRGGSYPRPLTDQDRANAEAAYRRYVLGLDGGDAALGTRHTLPAPGTRI</sequence>
<evidence type="ECO:0000313" key="2">
    <source>
        <dbReference type="Proteomes" id="UP000274327"/>
    </source>
</evidence>
<accession>A0A3R8QTH8</accession>
<dbReference type="Pfam" id="PF25310">
    <property type="entry name" value="VG15"/>
    <property type="match status" value="1"/>
</dbReference>
<keyword evidence="2" id="KW-1185">Reference proteome</keyword>
<name>A0A3R8QTH8_9MICO</name>
<dbReference type="EMBL" id="QOCI01000008">
    <property type="protein sequence ID" value="RRR18259.1"/>
    <property type="molecule type" value="Genomic_DNA"/>
</dbReference>
<organism evidence="1 2">
    <name type="scientific">Brachybacterium paraconglomeratum</name>
    <dbReference type="NCBI Taxonomy" id="173362"/>
    <lineage>
        <taxon>Bacteria</taxon>
        <taxon>Bacillati</taxon>
        <taxon>Actinomycetota</taxon>
        <taxon>Actinomycetes</taxon>
        <taxon>Micrococcales</taxon>
        <taxon>Dermabacteraceae</taxon>
        <taxon>Brachybacterium</taxon>
    </lineage>
</organism>